<name>A0A0G0UC27_9BACT</name>
<sequence>HDHRENDRDGLSHLRDSDPGYDRADARDRMADEPVGSIWDEVRHRVHDRGRLASAGRGHPRLPHQAFWKGDKLLSPFNPRSGRVSGFQVPPVSPPPLGDMISSVG</sequence>
<gene>
    <name evidence="2" type="ORF">UU35_C0012G0030</name>
</gene>
<evidence type="ECO:0000313" key="3">
    <source>
        <dbReference type="Proteomes" id="UP000034616"/>
    </source>
</evidence>
<protein>
    <submittedName>
        <fullName evidence="2">Uncharacterized protein</fullName>
    </submittedName>
</protein>
<dbReference type="AlphaFoldDB" id="A0A0G0UC27"/>
<evidence type="ECO:0000313" key="2">
    <source>
        <dbReference type="EMBL" id="KKR86513.1"/>
    </source>
</evidence>
<organism evidence="2 3">
    <name type="scientific">Candidatus Uhrbacteria bacterium GW2011_GWC2_41_11</name>
    <dbReference type="NCBI Taxonomy" id="1618985"/>
    <lineage>
        <taxon>Bacteria</taxon>
        <taxon>Candidatus Uhriibacteriota</taxon>
    </lineage>
</organism>
<dbReference type="EMBL" id="LCAH01000012">
    <property type="protein sequence ID" value="KKR86513.1"/>
    <property type="molecule type" value="Genomic_DNA"/>
</dbReference>
<proteinExistence type="predicted"/>
<feature type="region of interest" description="Disordered" evidence="1">
    <location>
        <begin position="1"/>
        <end position="33"/>
    </location>
</feature>
<feature type="non-terminal residue" evidence="2">
    <location>
        <position position="1"/>
    </location>
</feature>
<comment type="caution">
    <text evidence="2">The sequence shown here is derived from an EMBL/GenBank/DDBJ whole genome shotgun (WGS) entry which is preliminary data.</text>
</comment>
<accession>A0A0G0UC27</accession>
<evidence type="ECO:0000256" key="1">
    <source>
        <dbReference type="SAM" id="MobiDB-lite"/>
    </source>
</evidence>
<feature type="region of interest" description="Disordered" evidence="1">
    <location>
        <begin position="84"/>
        <end position="105"/>
    </location>
</feature>
<reference evidence="2 3" key="1">
    <citation type="journal article" date="2015" name="Nature">
        <title>rRNA introns, odd ribosomes, and small enigmatic genomes across a large radiation of phyla.</title>
        <authorList>
            <person name="Brown C.T."/>
            <person name="Hug L.A."/>
            <person name="Thomas B.C."/>
            <person name="Sharon I."/>
            <person name="Castelle C.J."/>
            <person name="Singh A."/>
            <person name="Wilkins M.J."/>
            <person name="Williams K.H."/>
            <person name="Banfield J.F."/>
        </authorList>
    </citation>
    <scope>NUCLEOTIDE SEQUENCE [LARGE SCALE GENOMIC DNA]</scope>
</reference>
<feature type="compositionally biased region" description="Basic and acidic residues" evidence="1">
    <location>
        <begin position="1"/>
        <end position="32"/>
    </location>
</feature>
<dbReference type="Proteomes" id="UP000034616">
    <property type="component" value="Unassembled WGS sequence"/>
</dbReference>